<dbReference type="InterPro" id="IPR056796">
    <property type="entry name" value="FdhE_C"/>
</dbReference>
<dbReference type="InterPro" id="IPR006452">
    <property type="entry name" value="Formate_DH_accessory"/>
</dbReference>
<dbReference type="RefSeq" id="WP_021759342.1">
    <property type="nucleotide sequence ID" value="NC_022444.1"/>
</dbReference>
<dbReference type="CDD" id="cd16341">
    <property type="entry name" value="FdhE"/>
    <property type="match status" value="1"/>
</dbReference>
<dbReference type="SUPFAM" id="SSF144020">
    <property type="entry name" value="FdhE-like"/>
    <property type="match status" value="1"/>
</dbReference>
<dbReference type="InterPro" id="IPR024064">
    <property type="entry name" value="FdhE-like_sf"/>
</dbReference>
<dbReference type="AlphaFoldDB" id="T2G8Q3"/>
<dbReference type="HOGENOM" id="CLU_071015_1_1_7"/>
<dbReference type="Gene3D" id="3.90.1670.10">
    <property type="entry name" value="FdhE-like domain"/>
    <property type="match status" value="1"/>
</dbReference>
<dbReference type="PANTHER" id="PTHR37689">
    <property type="entry name" value="PROTEIN FDHE"/>
    <property type="match status" value="1"/>
</dbReference>
<dbReference type="OrthoDB" id="9811074at2"/>
<keyword evidence="1" id="KW-0963">Cytoplasm</keyword>
<organism evidence="3 4">
    <name type="scientific">Megalodesulfovibrio gigas (strain ATCC 19364 / DSM 1382 / NCIMB 9332 / VKM B-1759)</name>
    <name type="common">Desulfovibrio gigas</name>
    <dbReference type="NCBI Taxonomy" id="1121448"/>
    <lineage>
        <taxon>Bacteria</taxon>
        <taxon>Pseudomonadati</taxon>
        <taxon>Thermodesulfobacteriota</taxon>
        <taxon>Desulfovibrionia</taxon>
        <taxon>Desulfovibrionales</taxon>
        <taxon>Desulfovibrionaceae</taxon>
        <taxon>Megalodesulfovibrio</taxon>
    </lineage>
</organism>
<protein>
    <submittedName>
        <fullName evidence="3">Putative formate dehydrogenase accessory protein</fullName>
    </submittedName>
</protein>
<feature type="domain" description="FdhE C-terminal" evidence="2">
    <location>
        <begin position="256"/>
        <end position="310"/>
    </location>
</feature>
<dbReference type="PANTHER" id="PTHR37689:SF1">
    <property type="entry name" value="PROTEIN FDHE"/>
    <property type="match status" value="1"/>
</dbReference>
<name>T2G8Q3_MEGG1</name>
<evidence type="ECO:0000313" key="3">
    <source>
        <dbReference type="EMBL" id="AGW12658.1"/>
    </source>
</evidence>
<dbReference type="KEGG" id="dgg:DGI_0759"/>
<evidence type="ECO:0000259" key="2">
    <source>
        <dbReference type="Pfam" id="PF24860"/>
    </source>
</evidence>
<dbReference type="eggNOG" id="COG3058">
    <property type="taxonomic scope" value="Bacteria"/>
</dbReference>
<dbReference type="PATRIC" id="fig|1121448.10.peg.763"/>
<gene>
    <name evidence="3" type="primary">fdhE</name>
    <name evidence="3" type="ORF">DGI_0759</name>
</gene>
<dbReference type="Pfam" id="PF24860">
    <property type="entry name" value="FdhE_C"/>
    <property type="match status" value="1"/>
</dbReference>
<sequence>MSQTEPQPAHNFNELRAAIRQRIQRLATVSYLPSPLVDLVGQVTLAQLDVLDPAVTAITLQIPAPDEADLASRDRLALGVPLLERSRFPWDADAAERLFFTLAGLLAAMPGQAGEAGRRILLALEEDAGADLPPLSPRKAAQAFINEDQEFFEAFATAMPQSPRAVSFLAQASITPSLIAVAEALHPQLDLTTDVRPHGNCPVCGSLPLIACLQDKEGKRRVSCSFCRTTYRVRRLGCLLCGEDRNENLGFLAGEEMPGFRIEYCNTCSGYTKAIDLRLREGNFLPVLDDLESLPLDMLAGQAGFRRPTVSGLGF</sequence>
<dbReference type="GO" id="GO:0008199">
    <property type="term" value="F:ferric iron binding"/>
    <property type="evidence" value="ECO:0007669"/>
    <property type="project" value="TreeGrafter"/>
</dbReference>
<accession>T2G8Q3</accession>
<dbReference type="GO" id="GO:0051604">
    <property type="term" value="P:protein maturation"/>
    <property type="evidence" value="ECO:0007669"/>
    <property type="project" value="TreeGrafter"/>
</dbReference>
<evidence type="ECO:0000313" key="4">
    <source>
        <dbReference type="Proteomes" id="UP000016587"/>
    </source>
</evidence>
<dbReference type="EMBL" id="CP006585">
    <property type="protein sequence ID" value="AGW12658.1"/>
    <property type="molecule type" value="Genomic_DNA"/>
</dbReference>
<dbReference type="STRING" id="1121448.DGI_0759"/>
<dbReference type="GO" id="GO:0005829">
    <property type="term" value="C:cytosol"/>
    <property type="evidence" value="ECO:0007669"/>
    <property type="project" value="TreeGrafter"/>
</dbReference>
<proteinExistence type="predicted"/>
<evidence type="ECO:0000256" key="1">
    <source>
        <dbReference type="ARBA" id="ARBA00022490"/>
    </source>
</evidence>
<keyword evidence="4" id="KW-1185">Reference proteome</keyword>
<reference evidence="3 4" key="1">
    <citation type="journal article" date="2013" name="J. Bacteriol.">
        <title>Roles of HynAB and Ech, the only two hydrogenases found in the model sulfate reducer Desulfovibrio gigas.</title>
        <authorList>
            <person name="Morais-Silva F.O."/>
            <person name="Santos C.I."/>
            <person name="Rodrigues R."/>
            <person name="Pereira I.A."/>
            <person name="Rodrigues-Pousada C."/>
        </authorList>
    </citation>
    <scope>NUCLEOTIDE SEQUENCE [LARGE SCALE GENOMIC DNA]</scope>
    <source>
        <strain evidence="4">ATCC 19364 / DSM 1382 / NCIMB 9332 / VKM B-1759</strain>
    </source>
</reference>
<dbReference type="Proteomes" id="UP000016587">
    <property type="component" value="Chromosome"/>
</dbReference>
<reference evidence="4" key="2">
    <citation type="submission" date="2013-07" db="EMBL/GenBank/DDBJ databases">
        <authorList>
            <person name="Morais-Silva F.O."/>
            <person name="Rezende A.M."/>
            <person name="Pimentel C."/>
            <person name="Resende D.M."/>
            <person name="Santos C.I."/>
            <person name="Clemente C."/>
            <person name="de Oliveira L.M."/>
            <person name="da Silva S.M."/>
            <person name="Costa D.A."/>
            <person name="Varela-Raposo A."/>
            <person name="Horacio E.C.A."/>
            <person name="Matos M."/>
            <person name="Flores O."/>
            <person name="Ruiz J.C."/>
            <person name="Rodrigues-Pousada C."/>
        </authorList>
    </citation>
    <scope>NUCLEOTIDE SEQUENCE [LARGE SCALE GENOMIC DNA]</scope>
    <source>
        <strain evidence="4">ATCC 19364 / DSM 1382 / NCIMB 9332 / VKM B-1759</strain>
    </source>
</reference>